<proteinExistence type="predicted"/>
<dbReference type="Proteomes" id="UP000317093">
    <property type="component" value="Chromosome"/>
</dbReference>
<keyword evidence="1" id="KW-0472">Membrane</keyword>
<gene>
    <name evidence="2" type="ORF">Pan216_01650</name>
</gene>
<dbReference type="OrthoDB" id="264591at2"/>
<protein>
    <submittedName>
        <fullName evidence="2">ABC-2 family transporter protein</fullName>
    </submittedName>
</protein>
<sequence length="273" mass="30317">MKTFVIALTTYREIVRRPLFWIVIGIASVMLLVFFPLIPYYTMGEDIKMVKDQGLALIMVCGLIVAIFSASVSIADEIEGKTAITLLSKPINRRNFILGKYFGIMGAIFLLFLLLTVAFYISLFFKAGYDARENSTDAPTYFSRLKMFTEMAPGIVLAYCRVAILAALSVAFSTRLPVFLNITACILIFLLGHLAPQMVQASSQGQFEAVAFLARFFATILPGLEYFNIGPAISTDKVVPWIGYVLPCAIYTVFYVAVALLLALLMFEDRDLA</sequence>
<dbReference type="EMBL" id="CP036279">
    <property type="protein sequence ID" value="QDU59337.1"/>
    <property type="molecule type" value="Genomic_DNA"/>
</dbReference>
<feature type="transmembrane region" description="Helical" evidence="1">
    <location>
        <begin position="54"/>
        <end position="75"/>
    </location>
</feature>
<keyword evidence="1" id="KW-1133">Transmembrane helix</keyword>
<feature type="transmembrane region" description="Helical" evidence="1">
    <location>
        <begin position="241"/>
        <end position="267"/>
    </location>
</feature>
<dbReference type="PANTHER" id="PTHR43471">
    <property type="entry name" value="ABC TRANSPORTER PERMEASE"/>
    <property type="match status" value="1"/>
</dbReference>
<evidence type="ECO:0000256" key="1">
    <source>
        <dbReference type="SAM" id="Phobius"/>
    </source>
</evidence>
<dbReference type="KEGG" id="knv:Pan216_01650"/>
<dbReference type="AlphaFoldDB" id="A0A518AX73"/>
<dbReference type="Pfam" id="PF12730">
    <property type="entry name" value="ABC2_membrane_4"/>
    <property type="match status" value="1"/>
</dbReference>
<keyword evidence="3" id="KW-1185">Reference proteome</keyword>
<feature type="transmembrane region" description="Helical" evidence="1">
    <location>
        <begin position="151"/>
        <end position="172"/>
    </location>
</feature>
<feature type="transmembrane region" description="Helical" evidence="1">
    <location>
        <begin position="178"/>
        <end position="195"/>
    </location>
</feature>
<feature type="transmembrane region" description="Helical" evidence="1">
    <location>
        <begin position="207"/>
        <end position="229"/>
    </location>
</feature>
<reference evidence="2 3" key="1">
    <citation type="submission" date="2019-02" db="EMBL/GenBank/DDBJ databases">
        <title>Deep-cultivation of Planctomycetes and their phenomic and genomic characterization uncovers novel biology.</title>
        <authorList>
            <person name="Wiegand S."/>
            <person name="Jogler M."/>
            <person name="Boedeker C."/>
            <person name="Pinto D."/>
            <person name="Vollmers J."/>
            <person name="Rivas-Marin E."/>
            <person name="Kohn T."/>
            <person name="Peeters S.H."/>
            <person name="Heuer A."/>
            <person name="Rast P."/>
            <person name="Oberbeckmann S."/>
            <person name="Bunk B."/>
            <person name="Jeske O."/>
            <person name="Meyerdierks A."/>
            <person name="Storesund J.E."/>
            <person name="Kallscheuer N."/>
            <person name="Luecker S."/>
            <person name="Lage O.M."/>
            <person name="Pohl T."/>
            <person name="Merkel B.J."/>
            <person name="Hornburger P."/>
            <person name="Mueller R.-W."/>
            <person name="Bruemmer F."/>
            <person name="Labrenz M."/>
            <person name="Spormann A.M."/>
            <person name="Op den Camp H."/>
            <person name="Overmann J."/>
            <person name="Amann R."/>
            <person name="Jetten M.S.M."/>
            <person name="Mascher T."/>
            <person name="Medema M.H."/>
            <person name="Devos D.P."/>
            <person name="Kaster A.-K."/>
            <person name="Ovreas L."/>
            <person name="Rohde M."/>
            <person name="Galperin M.Y."/>
            <person name="Jogler C."/>
        </authorList>
    </citation>
    <scope>NUCLEOTIDE SEQUENCE [LARGE SCALE GENOMIC DNA]</scope>
    <source>
        <strain evidence="2 3">Pan216</strain>
    </source>
</reference>
<evidence type="ECO:0000313" key="2">
    <source>
        <dbReference type="EMBL" id="QDU59337.1"/>
    </source>
</evidence>
<accession>A0A518AX73</accession>
<feature type="transmembrane region" description="Helical" evidence="1">
    <location>
        <begin position="101"/>
        <end position="125"/>
    </location>
</feature>
<feature type="transmembrane region" description="Helical" evidence="1">
    <location>
        <begin position="20"/>
        <end position="42"/>
    </location>
</feature>
<dbReference type="PANTHER" id="PTHR43471:SF10">
    <property type="entry name" value="SLL1107 PROTEIN"/>
    <property type="match status" value="1"/>
</dbReference>
<evidence type="ECO:0000313" key="3">
    <source>
        <dbReference type="Proteomes" id="UP000317093"/>
    </source>
</evidence>
<keyword evidence="1" id="KW-0812">Transmembrane</keyword>
<organism evidence="2 3">
    <name type="scientific">Kolteria novifilia</name>
    <dbReference type="NCBI Taxonomy" id="2527975"/>
    <lineage>
        <taxon>Bacteria</taxon>
        <taxon>Pseudomonadati</taxon>
        <taxon>Planctomycetota</taxon>
        <taxon>Planctomycetia</taxon>
        <taxon>Kolteriales</taxon>
        <taxon>Kolteriaceae</taxon>
        <taxon>Kolteria</taxon>
    </lineage>
</organism>
<dbReference type="RefSeq" id="WP_145253451.1">
    <property type="nucleotide sequence ID" value="NZ_CP036279.1"/>
</dbReference>
<name>A0A518AX73_9BACT</name>